<feature type="signal peptide" evidence="5">
    <location>
        <begin position="1"/>
        <end position="25"/>
    </location>
</feature>
<evidence type="ECO:0000313" key="7">
    <source>
        <dbReference type="EMBL" id="MBB5871043.1"/>
    </source>
</evidence>
<keyword evidence="1" id="KW-0134">Cell wall</keyword>
<evidence type="ECO:0000256" key="3">
    <source>
        <dbReference type="ARBA" id="ARBA00023087"/>
    </source>
</evidence>
<sequence length="267" mass="26262">MARNTVKVGLVSVAGILLAGSAAHAAPQNWTSIGNTGIGNGIQAYAPIQVPVSVCGNAIGLIGGANANCTGGATAHLGEGAFAQNWTTALNTGIANGDQIQTIVQVPVDVCGNAISLLGDSSAWCQGGSTATISDDERPAPRPAPYAHLGGKATAHHAAQRPGHNRKTEGLPLLGDGLTGLTGGLRTLLGQENSLPMDALIGQAPVTNRQAGGSCSINWFTSGNTGVLNGVQALVPVQVPVDISGNAVGVIGGATAGSVGGASADLC</sequence>
<evidence type="ECO:0000256" key="5">
    <source>
        <dbReference type="SAM" id="SignalP"/>
    </source>
</evidence>
<keyword evidence="3" id="KW-0034">Amyloid</keyword>
<dbReference type="PROSITE" id="PS51884">
    <property type="entry name" value="CHAPLIN"/>
    <property type="match status" value="3"/>
</dbReference>
<accession>A0A841BVU6</accession>
<feature type="domain" description="Chaplin" evidence="6">
    <location>
        <begin position="91"/>
        <end position="131"/>
    </location>
</feature>
<keyword evidence="2" id="KW-0130">Cell adhesion</keyword>
<dbReference type="GO" id="GO:0007155">
    <property type="term" value="P:cell adhesion"/>
    <property type="evidence" value="ECO:0007669"/>
    <property type="project" value="UniProtKB-KW"/>
</dbReference>
<evidence type="ECO:0000256" key="1">
    <source>
        <dbReference type="ARBA" id="ARBA00022512"/>
    </source>
</evidence>
<dbReference type="RefSeq" id="WP_184838835.1">
    <property type="nucleotide sequence ID" value="NZ_JACHMN010000002.1"/>
</dbReference>
<evidence type="ECO:0000256" key="2">
    <source>
        <dbReference type="ARBA" id="ARBA00022889"/>
    </source>
</evidence>
<organism evidence="7 8">
    <name type="scientific">Allocatelliglobosispora scoriae</name>
    <dbReference type="NCBI Taxonomy" id="643052"/>
    <lineage>
        <taxon>Bacteria</taxon>
        <taxon>Bacillati</taxon>
        <taxon>Actinomycetota</taxon>
        <taxon>Actinomycetes</taxon>
        <taxon>Micromonosporales</taxon>
        <taxon>Micromonosporaceae</taxon>
        <taxon>Allocatelliglobosispora</taxon>
    </lineage>
</organism>
<dbReference type="Pfam" id="PF03777">
    <property type="entry name" value="ChpA-C"/>
    <property type="match status" value="2"/>
</dbReference>
<dbReference type="EMBL" id="JACHMN010000002">
    <property type="protein sequence ID" value="MBB5871043.1"/>
    <property type="molecule type" value="Genomic_DNA"/>
</dbReference>
<keyword evidence="8" id="KW-1185">Reference proteome</keyword>
<evidence type="ECO:0000313" key="8">
    <source>
        <dbReference type="Proteomes" id="UP000587527"/>
    </source>
</evidence>
<keyword evidence="1" id="KW-0964">Secreted</keyword>
<name>A0A841BVU6_9ACTN</name>
<protein>
    <recommendedName>
        <fullName evidence="6">Chaplin domain-containing protein</fullName>
    </recommendedName>
</protein>
<gene>
    <name evidence="7" type="ORF">F4553_004422</name>
</gene>
<comment type="caution">
    <text evidence="7">The sequence shown here is derived from an EMBL/GenBank/DDBJ whole genome shotgun (WGS) entry which is preliminary data.</text>
</comment>
<dbReference type="AlphaFoldDB" id="A0A841BVU6"/>
<dbReference type="Proteomes" id="UP000587527">
    <property type="component" value="Unassembled WGS sequence"/>
</dbReference>
<dbReference type="InterPro" id="IPR005528">
    <property type="entry name" value="ChpA-H"/>
</dbReference>
<feature type="domain" description="Chaplin" evidence="6">
    <location>
        <begin position="35"/>
        <end position="75"/>
    </location>
</feature>
<feature type="domain" description="Chaplin" evidence="6">
    <location>
        <begin position="224"/>
        <end position="264"/>
    </location>
</feature>
<evidence type="ECO:0000256" key="4">
    <source>
        <dbReference type="SAM" id="MobiDB-lite"/>
    </source>
</evidence>
<feature type="region of interest" description="Disordered" evidence="4">
    <location>
        <begin position="129"/>
        <end position="170"/>
    </location>
</feature>
<proteinExistence type="predicted"/>
<feature type="chain" id="PRO_5032873195" description="Chaplin domain-containing protein" evidence="5">
    <location>
        <begin position="26"/>
        <end position="267"/>
    </location>
</feature>
<feature type="compositionally biased region" description="Basic residues" evidence="4">
    <location>
        <begin position="154"/>
        <end position="165"/>
    </location>
</feature>
<reference evidence="7 8" key="1">
    <citation type="submission" date="2020-08" db="EMBL/GenBank/DDBJ databases">
        <title>Sequencing the genomes of 1000 actinobacteria strains.</title>
        <authorList>
            <person name="Klenk H.-P."/>
        </authorList>
    </citation>
    <scope>NUCLEOTIDE SEQUENCE [LARGE SCALE GENOMIC DNA]</scope>
    <source>
        <strain evidence="7 8">DSM 45362</strain>
    </source>
</reference>
<keyword evidence="5" id="KW-0732">Signal</keyword>
<evidence type="ECO:0000259" key="6">
    <source>
        <dbReference type="PROSITE" id="PS51884"/>
    </source>
</evidence>